<dbReference type="OrthoDB" id="269518at2759"/>
<evidence type="ECO:0000313" key="2">
    <source>
        <dbReference type="Proteomes" id="UP000886520"/>
    </source>
</evidence>
<dbReference type="EMBL" id="JABFUD020000017">
    <property type="protein sequence ID" value="KAI5067589.1"/>
    <property type="molecule type" value="Genomic_DNA"/>
</dbReference>
<keyword evidence="2" id="KW-1185">Reference proteome</keyword>
<gene>
    <name evidence="1" type="ORF">GOP47_0018117</name>
</gene>
<comment type="caution">
    <text evidence="1">The sequence shown here is derived from an EMBL/GenBank/DDBJ whole genome shotgun (WGS) entry which is preliminary data.</text>
</comment>
<proteinExistence type="predicted"/>
<dbReference type="Proteomes" id="UP000886520">
    <property type="component" value="Chromosome 17"/>
</dbReference>
<organism evidence="1 2">
    <name type="scientific">Adiantum capillus-veneris</name>
    <name type="common">Maidenhair fern</name>
    <dbReference type="NCBI Taxonomy" id="13818"/>
    <lineage>
        <taxon>Eukaryota</taxon>
        <taxon>Viridiplantae</taxon>
        <taxon>Streptophyta</taxon>
        <taxon>Embryophyta</taxon>
        <taxon>Tracheophyta</taxon>
        <taxon>Polypodiopsida</taxon>
        <taxon>Polypodiidae</taxon>
        <taxon>Polypodiales</taxon>
        <taxon>Pteridineae</taxon>
        <taxon>Pteridaceae</taxon>
        <taxon>Vittarioideae</taxon>
        <taxon>Adiantum</taxon>
    </lineage>
</organism>
<reference evidence="1" key="1">
    <citation type="submission" date="2021-01" db="EMBL/GenBank/DDBJ databases">
        <title>Adiantum capillus-veneris genome.</title>
        <authorList>
            <person name="Fang Y."/>
            <person name="Liao Q."/>
        </authorList>
    </citation>
    <scope>NUCLEOTIDE SEQUENCE</scope>
    <source>
        <strain evidence="1">H3</strain>
        <tissue evidence="1">Leaf</tissue>
    </source>
</reference>
<accession>A0A9D4UHL6</accession>
<sequence>MDVMKLMMSDYKVEMASDAITEFFVEFRGPKDIVFSVFLTCCYGNTLLRHYEVSGTRFPIDLYANLVTLQTIGSRLIERGDFVLHLANFEGGFFVSLEPPFP</sequence>
<dbReference type="AlphaFoldDB" id="A0A9D4UHL6"/>
<protein>
    <submittedName>
        <fullName evidence="1">Uncharacterized protein</fullName>
    </submittedName>
</protein>
<name>A0A9D4UHL6_ADICA</name>
<evidence type="ECO:0000313" key="1">
    <source>
        <dbReference type="EMBL" id="KAI5067589.1"/>
    </source>
</evidence>